<dbReference type="RefSeq" id="WP_167465756.1">
    <property type="nucleotide sequence ID" value="NZ_CP046171.1"/>
</dbReference>
<accession>A0A6G9Y0M6</accession>
<proteinExistence type="predicted"/>
<dbReference type="Proteomes" id="UP000501705">
    <property type="component" value="Chromosome"/>
</dbReference>
<dbReference type="AlphaFoldDB" id="A0A6G9Y0M6"/>
<gene>
    <name evidence="1" type="ORF">F5X71_34515</name>
</gene>
<sequence length="353" mass="40877">MSNDEQMMIDLGQLDLTPTTRPTPPGPADWVRWFAQMDAQLRRFATETFPDLPQPIWSREAIDRVGEAFDQIFPDKETVADPANADLVDQFLRWFGECYTHYTDYEWCYSTFGPAVYNEDDDPKGEGPTAVRFWLNYAAEYGFDYIRSHFRPESETEYVDDEYRRREQQRHTAAAAALQRFLHASPGPSANPAWDAWIAPYRRVRQLQTFLDHIGWDDLPPQPWSDDSADVERIGALLTDWFPNRKAMVAPENTDRADQVVVFLGECLIRYGHGRWFDRRQYHEMHLVHMGEKSILTLYDGFEPAIVVPHTTTNYGIPFFTYVAGGLLPRAVNNFAGMTRFLQGFHGMDARLE</sequence>
<organism evidence="1 2">
    <name type="scientific">Nocardia brasiliensis</name>
    <dbReference type="NCBI Taxonomy" id="37326"/>
    <lineage>
        <taxon>Bacteria</taxon>
        <taxon>Bacillati</taxon>
        <taxon>Actinomycetota</taxon>
        <taxon>Actinomycetes</taxon>
        <taxon>Mycobacteriales</taxon>
        <taxon>Nocardiaceae</taxon>
        <taxon>Nocardia</taxon>
    </lineage>
</organism>
<protein>
    <submittedName>
        <fullName evidence="1">Uncharacterized protein</fullName>
    </submittedName>
</protein>
<reference evidence="1 2" key="1">
    <citation type="journal article" date="2019" name="ACS Chem. Biol.">
        <title>Identification and Mobilization of a Cryptic Antibiotic Biosynthesis Gene Locus from a Human-Pathogenic Nocardia Isolate.</title>
        <authorList>
            <person name="Herisse M."/>
            <person name="Ishida K."/>
            <person name="Porter J.L."/>
            <person name="Howden B."/>
            <person name="Hertweck C."/>
            <person name="Stinear T.P."/>
            <person name="Pidot S.J."/>
        </authorList>
    </citation>
    <scope>NUCLEOTIDE SEQUENCE [LARGE SCALE GENOMIC DNA]</scope>
    <source>
        <strain evidence="1 2">AUSMDU00024985</strain>
    </source>
</reference>
<evidence type="ECO:0000313" key="2">
    <source>
        <dbReference type="Proteomes" id="UP000501705"/>
    </source>
</evidence>
<dbReference type="EMBL" id="CP046171">
    <property type="protein sequence ID" value="QIS06741.1"/>
    <property type="molecule type" value="Genomic_DNA"/>
</dbReference>
<evidence type="ECO:0000313" key="1">
    <source>
        <dbReference type="EMBL" id="QIS06741.1"/>
    </source>
</evidence>
<name>A0A6G9Y0M6_NOCBR</name>